<dbReference type="EMBL" id="CP021642">
    <property type="protein sequence ID" value="AVX43168.1"/>
    <property type="molecule type" value="Genomic_DNA"/>
</dbReference>
<gene>
    <name evidence="1" type="ORF">CCS77_0107</name>
</gene>
<dbReference type="AlphaFoldDB" id="A0A2R4NXM7"/>
<proteinExistence type="predicted"/>
<organism evidence="1 2">
    <name type="scientific">Campylobacter concisus</name>
    <dbReference type="NCBI Taxonomy" id="199"/>
    <lineage>
        <taxon>Bacteria</taxon>
        <taxon>Pseudomonadati</taxon>
        <taxon>Campylobacterota</taxon>
        <taxon>Epsilonproteobacteria</taxon>
        <taxon>Campylobacterales</taxon>
        <taxon>Campylobacteraceae</taxon>
        <taxon>Campylobacter</taxon>
    </lineage>
</organism>
<reference evidence="1 2" key="1">
    <citation type="journal article" date="2018" name="Emerg. Microbes Infect.">
        <title>Genomic analysis of oral Campylobacter concisus strains identified a potential bacterial molecular marker associated with active Crohn's disease.</title>
        <authorList>
            <person name="Liu F."/>
            <person name="Ma R."/>
            <person name="Tay C.Y.A."/>
            <person name="Octavia S."/>
            <person name="Lan R."/>
            <person name="Chung H.K.L."/>
            <person name="Riordan S.M."/>
            <person name="Grimm M.C."/>
            <person name="Leong R.W."/>
            <person name="Tanaka M.M."/>
            <person name="Connor S."/>
            <person name="Zhang L."/>
        </authorList>
    </citation>
    <scope>NUCLEOTIDE SEQUENCE [LARGE SCALE GENOMIC DNA]</scope>
    <source>
        <strain evidence="1 2">P2CDO4</strain>
    </source>
</reference>
<name>A0A2R4NXM7_9BACT</name>
<evidence type="ECO:0000313" key="2">
    <source>
        <dbReference type="Proteomes" id="UP000241854"/>
    </source>
</evidence>
<evidence type="ECO:0000313" key="1">
    <source>
        <dbReference type="EMBL" id="AVX43168.1"/>
    </source>
</evidence>
<dbReference type="Proteomes" id="UP000241854">
    <property type="component" value="Chromosome"/>
</dbReference>
<sequence>MLHSIKFRRVSPIKSWKIRVKFRLWREKSFTFGFLKYLAGFTSSQRQKRGYQICFYLLNLQEAYHQKFIESAKQI</sequence>
<protein>
    <submittedName>
        <fullName evidence="1">Uncharacterized protein</fullName>
    </submittedName>
</protein>
<accession>A0A2R4NXM7</accession>